<evidence type="ECO:0000313" key="2">
    <source>
        <dbReference type="Proteomes" id="UP000479043"/>
    </source>
</evidence>
<evidence type="ECO:0000313" key="1">
    <source>
        <dbReference type="EMBL" id="MYM55186.1"/>
    </source>
</evidence>
<name>A0A6L8LJN9_9RHOB</name>
<reference evidence="1 2" key="1">
    <citation type="submission" date="2020-01" db="EMBL/GenBank/DDBJ databases">
        <authorList>
            <person name="Chen S."/>
        </authorList>
    </citation>
    <scope>NUCLEOTIDE SEQUENCE [LARGE SCALE GENOMIC DNA]</scope>
    <source>
        <strain evidence="1 2">GS-10</strain>
    </source>
</reference>
<organism evidence="1 2">
    <name type="scientific">Thalassovita mangrovi</name>
    <dbReference type="NCBI Taxonomy" id="2692236"/>
    <lineage>
        <taxon>Bacteria</taxon>
        <taxon>Pseudomonadati</taxon>
        <taxon>Pseudomonadota</taxon>
        <taxon>Alphaproteobacteria</taxon>
        <taxon>Rhodobacterales</taxon>
        <taxon>Roseobacteraceae</taxon>
        <taxon>Thalassovita</taxon>
    </lineage>
</organism>
<dbReference type="Proteomes" id="UP000479043">
    <property type="component" value="Unassembled WGS sequence"/>
</dbReference>
<comment type="caution">
    <text evidence="1">The sequence shown here is derived from an EMBL/GenBank/DDBJ whole genome shotgun (WGS) entry which is preliminary data.</text>
</comment>
<protein>
    <submittedName>
        <fullName evidence="1">Uncharacterized protein</fullName>
    </submittedName>
</protein>
<gene>
    <name evidence="1" type="ORF">GR167_07710</name>
</gene>
<sequence>MEIAEVFDLARWYQDQGPKTGRLYQELQTVLQHNASQNQKQPVREPLEKLISALKALPMAELSFQQVAHLDDMGVACFLGVRGAEFVERVVTQSSYDPATSASEIKTATDTVNATVGTFQNLANTLKAAAFKTDNEAEKLDSDTAMARIQFRQDASIRNIAEMKKWSGDWNDIARGIGHLVGETPHDMKVVGASKGSIIVCVTGSMMLISAFAFMSKKVSGIVLDVLRVQNAIEDLRHKRLWNDTIEKSMKDDLKKREGALVDEIIAGLKERAGDGFVQEHDAHLTTAVKKYVDFSKKGGEVDYLQPPEPEFEEDQAMGDHEESQSLLVTELRDLISEIRSIKSESLLLEDMSGEVGDDPQ</sequence>
<accession>A0A6L8LJN9</accession>
<keyword evidence="2" id="KW-1185">Reference proteome</keyword>
<dbReference type="AlphaFoldDB" id="A0A6L8LJN9"/>
<proteinExistence type="predicted"/>
<dbReference type="RefSeq" id="WP_160972891.1">
    <property type="nucleotide sequence ID" value="NZ_WWEN01000003.1"/>
</dbReference>
<dbReference type="EMBL" id="WWEN01000003">
    <property type="protein sequence ID" value="MYM55186.1"/>
    <property type="molecule type" value="Genomic_DNA"/>
</dbReference>